<keyword evidence="2" id="KW-1185">Reference proteome</keyword>
<evidence type="ECO:0000313" key="1">
    <source>
        <dbReference type="EMBL" id="KAJ9105087.1"/>
    </source>
</evidence>
<protein>
    <submittedName>
        <fullName evidence="1">Uncharacterized protein</fullName>
    </submittedName>
</protein>
<dbReference type="EMBL" id="JASBWS010000050">
    <property type="protein sequence ID" value="KAJ9105087.1"/>
    <property type="molecule type" value="Genomic_DNA"/>
</dbReference>
<dbReference type="Proteomes" id="UP001230649">
    <property type="component" value="Unassembled WGS sequence"/>
</dbReference>
<sequence length="523" mass="59444">MQETPTRLTRAAVGSTGSGRINYNQTQIINSPGTFTPPLQSRNSQPNVPSRLRQSTGTPQPIPSVLQRSANMSQYRTGAGSGAPLPKFPETYPAGPLPINAYPPGQPRSQRYPQRPHTQAKYTTYDSRMKTGVSGLVQPIHVTGGPNEAFTPSSVFNSGNAPLNTGTMTPEYGRGGRSRRGKINYAEVEDDDFGDEDERNEKQEKKMVDDAKVQEGWSWLGERTPGNRVRSRLAPPATASLPFVPEDDLEREAQKPVLLAPIRVELDTETHRIRDYFTWNVNETLISPEEFATTFCRDLNIPSYYRDQIATMIRQQTEEYAELLLIDAMDEWDNDLDAEDAADEEEQASAGKEKVNKDKEQSGKEALPEEEDQDMEADCRVIVNLDVQIFTFNLRDRIEWDLCSHLTPEQFTEAYCAEIGLTGEAKPIIAHAIHEELLKHKKDAYEAKLYGPGALQMEERKNAPMKLKEVWRDWNEKEEFGPAMIPLRMDELIQKEQERDRAARRMRRETSRFQNPTGRRSRW</sequence>
<comment type="caution">
    <text evidence="1">The sequence shown here is derived from an EMBL/GenBank/DDBJ whole genome shotgun (WGS) entry which is preliminary data.</text>
</comment>
<organism evidence="1 2">
    <name type="scientific">Naganishia adeliensis</name>
    <dbReference type="NCBI Taxonomy" id="92952"/>
    <lineage>
        <taxon>Eukaryota</taxon>
        <taxon>Fungi</taxon>
        <taxon>Dikarya</taxon>
        <taxon>Basidiomycota</taxon>
        <taxon>Agaricomycotina</taxon>
        <taxon>Tremellomycetes</taxon>
        <taxon>Filobasidiales</taxon>
        <taxon>Filobasidiaceae</taxon>
        <taxon>Naganishia</taxon>
    </lineage>
</organism>
<reference evidence="1" key="1">
    <citation type="submission" date="2023-04" db="EMBL/GenBank/DDBJ databases">
        <title>Draft Genome sequencing of Naganishia species isolated from polar environments using Oxford Nanopore Technology.</title>
        <authorList>
            <person name="Leo P."/>
            <person name="Venkateswaran K."/>
        </authorList>
    </citation>
    <scope>NUCLEOTIDE SEQUENCE</scope>
    <source>
        <strain evidence="1">MNA-CCFEE 5262</strain>
    </source>
</reference>
<evidence type="ECO:0000313" key="2">
    <source>
        <dbReference type="Proteomes" id="UP001230649"/>
    </source>
</evidence>
<name>A0ACC2W1W2_9TREE</name>
<gene>
    <name evidence="1" type="ORF">QFC20_004373</name>
</gene>
<accession>A0ACC2W1W2</accession>
<proteinExistence type="predicted"/>